<accession>G3HZ29</accession>
<evidence type="ECO:0000256" key="1">
    <source>
        <dbReference type="SAM" id="MobiDB-lite"/>
    </source>
</evidence>
<organism evidence="2 3">
    <name type="scientific">Cricetulus griseus</name>
    <name type="common">Chinese hamster</name>
    <name type="synonym">Cricetulus barabensis griseus</name>
    <dbReference type="NCBI Taxonomy" id="10029"/>
    <lineage>
        <taxon>Eukaryota</taxon>
        <taxon>Metazoa</taxon>
        <taxon>Chordata</taxon>
        <taxon>Craniata</taxon>
        <taxon>Vertebrata</taxon>
        <taxon>Euteleostomi</taxon>
        <taxon>Mammalia</taxon>
        <taxon>Eutheria</taxon>
        <taxon>Euarchontoglires</taxon>
        <taxon>Glires</taxon>
        <taxon>Rodentia</taxon>
        <taxon>Myomorpha</taxon>
        <taxon>Muroidea</taxon>
        <taxon>Cricetidae</taxon>
        <taxon>Cricetinae</taxon>
        <taxon>Cricetulus</taxon>
    </lineage>
</organism>
<dbReference type="InParanoid" id="G3HZ29"/>
<feature type="region of interest" description="Disordered" evidence="1">
    <location>
        <begin position="1"/>
        <end position="108"/>
    </location>
</feature>
<evidence type="ECO:0000313" key="3">
    <source>
        <dbReference type="Proteomes" id="UP000001075"/>
    </source>
</evidence>
<gene>
    <name evidence="2" type="ORF">I79_016324</name>
</gene>
<name>G3HZ29_CRIGR</name>
<feature type="compositionally biased region" description="Basic and acidic residues" evidence="1">
    <location>
        <begin position="62"/>
        <end position="80"/>
    </location>
</feature>
<evidence type="ECO:0000313" key="2">
    <source>
        <dbReference type="EMBL" id="EGW08532.1"/>
    </source>
</evidence>
<protein>
    <submittedName>
        <fullName evidence="2">Uncharacterized protein</fullName>
    </submittedName>
</protein>
<sequence>MPSAGVAAGEQACGVRGRRSIPEATGTGAAPPSCRHRVTASCAAGTQKTLGQAGGSARPCRASRERPPPSEVCRPCDLERKKRNGVSGGRRLRDHSQEPPSEPPRPFRLAAVVPGELCCPSH</sequence>
<dbReference type="EMBL" id="JH000956">
    <property type="protein sequence ID" value="EGW08532.1"/>
    <property type="molecule type" value="Genomic_DNA"/>
</dbReference>
<dbReference type="Proteomes" id="UP000001075">
    <property type="component" value="Unassembled WGS sequence"/>
</dbReference>
<dbReference type="AlphaFoldDB" id="G3HZ29"/>
<reference evidence="3" key="1">
    <citation type="journal article" date="2011" name="Nat. Biotechnol.">
        <title>The genomic sequence of the Chinese hamster ovary (CHO)-K1 cell line.</title>
        <authorList>
            <person name="Xu X."/>
            <person name="Nagarajan H."/>
            <person name="Lewis N.E."/>
            <person name="Pan S."/>
            <person name="Cai Z."/>
            <person name="Liu X."/>
            <person name="Chen W."/>
            <person name="Xie M."/>
            <person name="Wang W."/>
            <person name="Hammond S."/>
            <person name="Andersen M.R."/>
            <person name="Neff N."/>
            <person name="Passarelli B."/>
            <person name="Koh W."/>
            <person name="Fan H.C."/>
            <person name="Wang J."/>
            <person name="Gui Y."/>
            <person name="Lee K.H."/>
            <person name="Betenbaugh M.J."/>
            <person name="Quake S.R."/>
            <person name="Famili I."/>
            <person name="Palsson B.O."/>
            <person name="Wang J."/>
        </authorList>
    </citation>
    <scope>NUCLEOTIDE SEQUENCE [LARGE SCALE GENOMIC DNA]</scope>
    <source>
        <strain evidence="3">CHO K1 cell line</strain>
    </source>
</reference>
<proteinExistence type="predicted"/>